<keyword evidence="3" id="KW-1185">Reference proteome</keyword>
<comment type="caution">
    <text evidence="2">The sequence shown here is derived from an EMBL/GenBank/DDBJ whole genome shotgun (WGS) entry which is preliminary data.</text>
</comment>
<evidence type="ECO:0000256" key="1">
    <source>
        <dbReference type="SAM" id="MobiDB-lite"/>
    </source>
</evidence>
<organism evidence="2 3">
    <name type="scientific">Austropuccinia psidii MF-1</name>
    <dbReference type="NCBI Taxonomy" id="1389203"/>
    <lineage>
        <taxon>Eukaryota</taxon>
        <taxon>Fungi</taxon>
        <taxon>Dikarya</taxon>
        <taxon>Basidiomycota</taxon>
        <taxon>Pucciniomycotina</taxon>
        <taxon>Pucciniomycetes</taxon>
        <taxon>Pucciniales</taxon>
        <taxon>Sphaerophragmiaceae</taxon>
        <taxon>Austropuccinia</taxon>
    </lineage>
</organism>
<gene>
    <name evidence="2" type="ORF">O181_027117</name>
</gene>
<feature type="compositionally biased region" description="Polar residues" evidence="1">
    <location>
        <begin position="162"/>
        <end position="180"/>
    </location>
</feature>
<name>A0A9Q3CPD5_9BASI</name>
<proteinExistence type="predicted"/>
<dbReference type="AlphaFoldDB" id="A0A9Q3CPD5"/>
<evidence type="ECO:0000313" key="2">
    <source>
        <dbReference type="EMBL" id="MBW0487402.1"/>
    </source>
</evidence>
<reference evidence="2" key="1">
    <citation type="submission" date="2021-03" db="EMBL/GenBank/DDBJ databases">
        <title>Draft genome sequence of rust myrtle Austropuccinia psidii MF-1, a brazilian biotype.</title>
        <authorList>
            <person name="Quecine M.C."/>
            <person name="Pachon D.M.R."/>
            <person name="Bonatelli M.L."/>
            <person name="Correr F.H."/>
            <person name="Franceschini L.M."/>
            <person name="Leite T.F."/>
            <person name="Margarido G.R.A."/>
            <person name="Almeida C.A."/>
            <person name="Ferrarezi J.A."/>
            <person name="Labate C.A."/>
        </authorList>
    </citation>
    <scope>NUCLEOTIDE SEQUENCE</scope>
    <source>
        <strain evidence="2">MF-1</strain>
    </source>
</reference>
<evidence type="ECO:0000313" key="3">
    <source>
        <dbReference type="Proteomes" id="UP000765509"/>
    </source>
</evidence>
<feature type="compositionally biased region" description="Pro residues" evidence="1">
    <location>
        <begin position="201"/>
        <end position="211"/>
    </location>
</feature>
<dbReference type="Proteomes" id="UP000765509">
    <property type="component" value="Unassembled WGS sequence"/>
</dbReference>
<dbReference type="EMBL" id="AVOT02009121">
    <property type="protein sequence ID" value="MBW0487402.1"/>
    <property type="molecule type" value="Genomic_DNA"/>
</dbReference>
<accession>A0A9Q3CPD5</accession>
<protein>
    <submittedName>
        <fullName evidence="2">Uncharacterized protein</fullName>
    </submittedName>
</protein>
<feature type="region of interest" description="Disordered" evidence="1">
    <location>
        <begin position="194"/>
        <end position="234"/>
    </location>
</feature>
<sequence>MGRPKLTLYSLVIQQPDPLFKLHYLAVTLHTRNSCLLSNPSNHVNRGVPAQDTLARTPLWSTMMKVFPRGNGHWDPKQANGSNSGRLALSLPVSICPPPLLGHHPMIPSLLHRSEVIIRRWQEDIQAWADHHHVLSPMGFKRQKQNPRNPPQQDSPIPRMPSEQTPRQPTPRPSGTQWSEDLSRSRKATFPFSFCRTPQHNEPPIPGPGPSSKPSEDVLTPEPEPEVAPRQSMEEPFDNSSLLFLYSYQLLLSPPLTISSFSRYSPLHNHHQRYVPWIPPPPLFPTMTLARNLPTYD</sequence>
<feature type="region of interest" description="Disordered" evidence="1">
    <location>
        <begin position="139"/>
        <end position="182"/>
    </location>
</feature>